<feature type="compositionally biased region" description="Low complexity" evidence="1">
    <location>
        <begin position="32"/>
        <end position="41"/>
    </location>
</feature>
<evidence type="ECO:0000256" key="1">
    <source>
        <dbReference type="SAM" id="MobiDB-lite"/>
    </source>
</evidence>
<gene>
    <name evidence="2" type="ORF">UFOPK3957_01151</name>
</gene>
<sequence length="129" mass="12763">MTAPEPLSPDHAPIVFVATRAPGAAAPLTTSAGADGAEAGPAPNPLRPCTVNDASVPSFRPATEHCAPDVWQVCPPGAAVTVHVVDALPASAGAVHETTVFPADDVATTPVGVPGAATGTSESERIQGR</sequence>
<dbReference type="EMBL" id="CAFBOM010000195">
    <property type="protein sequence ID" value="CAB4993713.1"/>
    <property type="molecule type" value="Genomic_DNA"/>
</dbReference>
<protein>
    <submittedName>
        <fullName evidence="2">Unannotated protein</fullName>
    </submittedName>
</protein>
<organism evidence="2">
    <name type="scientific">freshwater metagenome</name>
    <dbReference type="NCBI Taxonomy" id="449393"/>
    <lineage>
        <taxon>unclassified sequences</taxon>
        <taxon>metagenomes</taxon>
        <taxon>ecological metagenomes</taxon>
    </lineage>
</organism>
<reference evidence="2" key="1">
    <citation type="submission" date="2020-05" db="EMBL/GenBank/DDBJ databases">
        <authorList>
            <person name="Chiriac C."/>
            <person name="Salcher M."/>
            <person name="Ghai R."/>
            <person name="Kavagutti S V."/>
        </authorList>
    </citation>
    <scope>NUCLEOTIDE SEQUENCE</scope>
</reference>
<proteinExistence type="predicted"/>
<accession>A0A6J7NSV6</accession>
<feature type="region of interest" description="Disordered" evidence="1">
    <location>
        <begin position="106"/>
        <end position="129"/>
    </location>
</feature>
<dbReference type="AlphaFoldDB" id="A0A6J7NSV6"/>
<evidence type="ECO:0000313" key="2">
    <source>
        <dbReference type="EMBL" id="CAB4993713.1"/>
    </source>
</evidence>
<name>A0A6J7NSV6_9ZZZZ</name>
<feature type="region of interest" description="Disordered" evidence="1">
    <location>
        <begin position="26"/>
        <end position="49"/>
    </location>
</feature>